<reference evidence="9" key="1">
    <citation type="journal article" date="2019" name="Int. J. Syst. Evol. Microbiol.">
        <title>The Global Catalogue of Microorganisms (GCM) 10K type strain sequencing project: providing services to taxonomists for standard genome sequencing and annotation.</title>
        <authorList>
            <consortium name="The Broad Institute Genomics Platform"/>
            <consortium name="The Broad Institute Genome Sequencing Center for Infectious Disease"/>
            <person name="Wu L."/>
            <person name="Ma J."/>
        </authorList>
    </citation>
    <scope>NUCLEOTIDE SEQUENCE [LARGE SCALE GENOMIC DNA]</scope>
    <source>
        <strain evidence="9">CCUG 52537</strain>
    </source>
</reference>
<keyword evidence="6" id="KW-1133">Transmembrane helix</keyword>
<evidence type="ECO:0000313" key="9">
    <source>
        <dbReference type="Proteomes" id="UP001597124"/>
    </source>
</evidence>
<dbReference type="Gene3D" id="2.40.10.350">
    <property type="entry name" value="Rod shape-determining protein MreC, domain 2"/>
    <property type="match status" value="1"/>
</dbReference>
<dbReference type="InterPro" id="IPR007221">
    <property type="entry name" value="MreC"/>
</dbReference>
<name>A0ABW3C124_SPHXN</name>
<keyword evidence="3" id="KW-0133">Cell shape</keyword>
<evidence type="ECO:0000256" key="5">
    <source>
        <dbReference type="SAM" id="MobiDB-lite"/>
    </source>
</evidence>
<evidence type="ECO:0000256" key="4">
    <source>
        <dbReference type="ARBA" id="ARBA00032089"/>
    </source>
</evidence>
<comment type="caution">
    <text evidence="8">The sequence shown here is derived from an EMBL/GenBank/DDBJ whole genome shotgun (WGS) entry which is preliminary data.</text>
</comment>
<protein>
    <recommendedName>
        <fullName evidence="2">Cell shape-determining protein MreC</fullName>
    </recommendedName>
    <alternativeName>
        <fullName evidence="4">Cell shape protein MreC</fullName>
    </alternativeName>
</protein>
<dbReference type="PANTHER" id="PTHR34138">
    <property type="entry name" value="CELL SHAPE-DETERMINING PROTEIN MREC"/>
    <property type="match status" value="1"/>
</dbReference>
<dbReference type="Gene3D" id="2.40.10.340">
    <property type="entry name" value="Rod shape-determining protein MreC, domain 1"/>
    <property type="match status" value="1"/>
</dbReference>
<feature type="region of interest" description="Disordered" evidence="5">
    <location>
        <begin position="284"/>
        <end position="307"/>
    </location>
</feature>
<evidence type="ECO:0000313" key="8">
    <source>
        <dbReference type="EMBL" id="MFD0848141.1"/>
    </source>
</evidence>
<keyword evidence="9" id="KW-1185">Reference proteome</keyword>
<dbReference type="Proteomes" id="UP001597124">
    <property type="component" value="Unassembled WGS sequence"/>
</dbReference>
<gene>
    <name evidence="8" type="primary">mreC</name>
    <name evidence="8" type="ORF">ACFQ00_07385</name>
</gene>
<feature type="transmembrane region" description="Helical" evidence="6">
    <location>
        <begin position="21"/>
        <end position="40"/>
    </location>
</feature>
<organism evidence="8 9">
    <name type="scientific">Sphingosinicella xenopeptidilytica</name>
    <dbReference type="NCBI Taxonomy" id="364098"/>
    <lineage>
        <taxon>Bacteria</taxon>
        <taxon>Pseudomonadati</taxon>
        <taxon>Pseudomonadota</taxon>
        <taxon>Alphaproteobacteria</taxon>
        <taxon>Sphingomonadales</taxon>
        <taxon>Sphingosinicellaceae</taxon>
        <taxon>Sphingosinicella</taxon>
    </lineage>
</organism>
<keyword evidence="6" id="KW-0812">Transmembrane</keyword>
<keyword evidence="6" id="KW-0472">Membrane</keyword>
<sequence>MAWPPRRSSGRSSRRQRNIALLGRAATIAAVAVAAMLLVLSRASPDRYSALRSGAADLVAPLWTAILIPLAEVQAAAGSVADYFKAVEKVRLLEGRERMYQIERERHAQALHENRELKSLLKVSEPARERIGVFAISGSSTGAYVRYALISGGARHAIEPGQPVLAAAGLIGRTVDVGKRATRVMLLTDVSSRVPVRVVRTGLPALLIGKNLPLLDVDLSGPSNSEVRIGDRLVTSGDGGLFPPGLTVATVVSVSGDMPEARPAATPDGLDYVIVERPYMPPMPLPEEPTQAREAHPEAVIQQQVAE</sequence>
<dbReference type="InterPro" id="IPR042175">
    <property type="entry name" value="Cell/Rod_MreC_2"/>
</dbReference>
<dbReference type="PANTHER" id="PTHR34138:SF1">
    <property type="entry name" value="CELL SHAPE-DETERMINING PROTEIN MREC"/>
    <property type="match status" value="1"/>
</dbReference>
<accession>A0ABW3C124</accession>
<dbReference type="InterPro" id="IPR042177">
    <property type="entry name" value="Cell/Rod_1"/>
</dbReference>
<dbReference type="EMBL" id="JBHTIK010000004">
    <property type="protein sequence ID" value="MFD0848141.1"/>
    <property type="molecule type" value="Genomic_DNA"/>
</dbReference>
<proteinExistence type="inferred from homology"/>
<evidence type="ECO:0000256" key="1">
    <source>
        <dbReference type="ARBA" id="ARBA00009369"/>
    </source>
</evidence>
<evidence type="ECO:0000259" key="7">
    <source>
        <dbReference type="Pfam" id="PF04085"/>
    </source>
</evidence>
<evidence type="ECO:0000256" key="2">
    <source>
        <dbReference type="ARBA" id="ARBA00013855"/>
    </source>
</evidence>
<dbReference type="InterPro" id="IPR055342">
    <property type="entry name" value="MreC_beta-barrel_core"/>
</dbReference>
<dbReference type="RefSeq" id="WP_381488406.1">
    <property type="nucleotide sequence ID" value="NZ_JBHTIK010000004.1"/>
</dbReference>
<comment type="similarity">
    <text evidence="1">Belongs to the MreC family.</text>
</comment>
<evidence type="ECO:0000256" key="6">
    <source>
        <dbReference type="SAM" id="Phobius"/>
    </source>
</evidence>
<feature type="domain" description="Rod shape-determining protein MreC beta-barrel core" evidence="7">
    <location>
        <begin position="139"/>
        <end position="275"/>
    </location>
</feature>
<dbReference type="Pfam" id="PF04085">
    <property type="entry name" value="MreC"/>
    <property type="match status" value="1"/>
</dbReference>
<evidence type="ECO:0000256" key="3">
    <source>
        <dbReference type="ARBA" id="ARBA00022960"/>
    </source>
</evidence>